<sequence>MPRFAQRLGLLTIAVVVVAGLDPAGLGGGAAQAEESPFTALEGFDLAEVADPRVAPEQFAAVDVDLPGLRADLADAPRTQGRRVTDGGLTVAVPRPEGGTERFAVQRTRLMEPALAAAHPEITTYAGRGVDDPTLTVALDVTPMGFHASVRSPAAQRAWFVDPAVNERGTSEHLVYYGSAVDEPVGGLVEPEEVRPAGSGFDADRAARASRGDAVPGGPVTQKVYRVALVSDPSYAAYFGTANVLAEKVTLMNRVNQVYNDDLAISMVLVDESEALNLDTEAKATGANGPCGTAPCYDPGTAEAPGDLDGCSGTLLGKNRTVLGQLVGADDYDIGHIVLGKNGGGIAYLGVVGADYKGGGCTGLPFPEGDFFAIDYVAHEMGHQFAGPHTFDGTEGACSGRNRTAETSVEPGSGSSVMAYAGICDTDDLQPHTDPYFSQRTIDNVTDYTTPGVVDDVVEVQTVSLRGFDTDGDTVTLAFGDATTTLTRGAATYNAVTVRAAIAELTDRPLAQVTIAEWGYDPFDSAGPDLAPVLAPDDRGFQVIFSASTDPEDPTAVREDVAPLSIPDAAEGFVGTTAQGGPAANAGDDRVATANTAPVVTAPADRTLPVRTPFALTASGTDSDGDRLTYLWEQNDEGSPLGGTALVDNLKTTGPLFRVFGRAAEVSLEDSLESPSPGQNVADGTPTRVFPDLAQVLDGTTNADSGRCPEPPAADPANPEPLAPDVRECFSEFLPTGSYTGAGAGDPTDPAMTFRVTARDGYALGGGTAHDDVRLSIDPSAGPFRVTSQAEGTTLAAGSTQQVTWAVNGTEDLASDVRITMSTDGGATWGEVLADSTPNDGSARVEVPAVSTDDARIRVEARDNYFFDVNDAAFAVAPVPETTITDGPPAGGFSIASPVEVAYSSSDGDAQFECTLDGEPLDCPPGGVDLADLEPGTHRLTVAARDADGVVDPTPAVRRWATPLGVDDVQRSAGWTRYEAAGAYRGAYLRTTRAGAEVTVRDQGMARLAVVVLGQQRSGRVAVFLNGDRLRTINLAAERFRGRTVVALPPLDRPRSGLVRVRALDGGAPVRLEGIGVLDR</sequence>
<dbReference type="Proteomes" id="UP001501612">
    <property type="component" value="Unassembled WGS sequence"/>
</dbReference>
<accession>A0ABP5AKA0</accession>
<evidence type="ECO:0000256" key="1">
    <source>
        <dbReference type="SAM" id="MobiDB-lite"/>
    </source>
</evidence>
<keyword evidence="3" id="KW-1185">Reference proteome</keyword>
<dbReference type="Pfam" id="PF13574">
    <property type="entry name" value="Reprolysin_2"/>
    <property type="match status" value="1"/>
</dbReference>
<evidence type="ECO:0008006" key="4">
    <source>
        <dbReference type="Google" id="ProtNLM"/>
    </source>
</evidence>
<dbReference type="InterPro" id="IPR013783">
    <property type="entry name" value="Ig-like_fold"/>
</dbReference>
<evidence type="ECO:0000313" key="3">
    <source>
        <dbReference type="Proteomes" id="UP001501612"/>
    </source>
</evidence>
<name>A0ABP5AKA0_9ACTN</name>
<proteinExistence type="predicted"/>
<organism evidence="2 3">
    <name type="scientific">Nocardioides lentus</name>
    <dbReference type="NCBI Taxonomy" id="338077"/>
    <lineage>
        <taxon>Bacteria</taxon>
        <taxon>Bacillati</taxon>
        <taxon>Actinomycetota</taxon>
        <taxon>Actinomycetes</taxon>
        <taxon>Propionibacteriales</taxon>
        <taxon>Nocardioidaceae</taxon>
        <taxon>Nocardioides</taxon>
    </lineage>
</organism>
<protein>
    <recommendedName>
        <fullName evidence="4">Metallo-peptidase family M12B Reprolysin-like</fullName>
    </recommendedName>
</protein>
<dbReference type="InterPro" id="IPR024079">
    <property type="entry name" value="MetalloPept_cat_dom_sf"/>
</dbReference>
<dbReference type="SUPFAM" id="SSF55486">
    <property type="entry name" value="Metalloproteases ('zincins'), catalytic domain"/>
    <property type="match status" value="1"/>
</dbReference>
<dbReference type="EMBL" id="BAAAMY010000004">
    <property type="protein sequence ID" value="GAA1916409.1"/>
    <property type="molecule type" value="Genomic_DNA"/>
</dbReference>
<comment type="caution">
    <text evidence="2">The sequence shown here is derived from an EMBL/GenBank/DDBJ whole genome shotgun (WGS) entry which is preliminary data.</text>
</comment>
<dbReference type="Gene3D" id="3.40.390.10">
    <property type="entry name" value="Collagenase (Catalytic Domain)"/>
    <property type="match status" value="1"/>
</dbReference>
<dbReference type="Gene3D" id="2.60.40.10">
    <property type="entry name" value="Immunoglobulins"/>
    <property type="match status" value="1"/>
</dbReference>
<feature type="compositionally biased region" description="Pro residues" evidence="1">
    <location>
        <begin position="709"/>
        <end position="722"/>
    </location>
</feature>
<evidence type="ECO:0000313" key="2">
    <source>
        <dbReference type="EMBL" id="GAA1916409.1"/>
    </source>
</evidence>
<reference evidence="3" key="1">
    <citation type="journal article" date="2019" name="Int. J. Syst. Evol. Microbiol.">
        <title>The Global Catalogue of Microorganisms (GCM) 10K type strain sequencing project: providing services to taxonomists for standard genome sequencing and annotation.</title>
        <authorList>
            <consortium name="The Broad Institute Genomics Platform"/>
            <consortium name="The Broad Institute Genome Sequencing Center for Infectious Disease"/>
            <person name="Wu L."/>
            <person name="Ma J."/>
        </authorList>
    </citation>
    <scope>NUCLEOTIDE SEQUENCE [LARGE SCALE GENOMIC DNA]</scope>
    <source>
        <strain evidence="3">JCM 14046</strain>
    </source>
</reference>
<feature type="region of interest" description="Disordered" evidence="1">
    <location>
        <begin position="698"/>
        <end position="723"/>
    </location>
</feature>
<gene>
    <name evidence="2" type="ORF">GCM10009737_17330</name>
</gene>
<dbReference type="RefSeq" id="WP_344006176.1">
    <property type="nucleotide sequence ID" value="NZ_BAAAMY010000004.1"/>
</dbReference>